<accession>A0A1B9H017</accession>
<feature type="signal peptide" evidence="2">
    <location>
        <begin position="1"/>
        <end position="33"/>
    </location>
</feature>
<feature type="region of interest" description="Disordered" evidence="1">
    <location>
        <begin position="284"/>
        <end position="320"/>
    </location>
</feature>
<name>A0A1B9H017_9TREE</name>
<sequence>MPTRAGAPRQSSWKCVTPLLMAIAIALLPTADASPALAILTINCHKLSPYDTAKYMKIIDIILELRPAIFVLFEGYVFDGTPGTLSTQLSRIFNFFHTEPQSEMTGQIAGVIHDIPSAAQTEVDTNGEGTYSRSISTCRKSQAALKRTHTVLYAPHFYNSQDGDLIISKPYWETVKNVIAENKRETRLQPQTSIDKWHTQLVKDLKEARNKRAEDSKRREAALKTSTALTSGSAEKIFPNQRIHIPPIVKLQDVTLPADTAAFMPRGVTNSSWSDAEYLAAWSPHGPCGQEQEQLQQTPRPTLPAGLSYPAAPQLEPREPRRADLALYLASICPSDFAASGHKETDNSASNPKAYRPKSNLNSLPGT</sequence>
<gene>
    <name evidence="3" type="ORF">I316_01848</name>
</gene>
<dbReference type="EMBL" id="KI669495">
    <property type="protein sequence ID" value="OCF36597.1"/>
    <property type="molecule type" value="Genomic_DNA"/>
</dbReference>
<feature type="compositionally biased region" description="Polar residues" evidence="1">
    <location>
        <begin position="291"/>
        <end position="300"/>
    </location>
</feature>
<evidence type="ECO:0000313" key="4">
    <source>
        <dbReference type="Proteomes" id="UP000092666"/>
    </source>
</evidence>
<feature type="region of interest" description="Disordered" evidence="1">
    <location>
        <begin position="338"/>
        <end position="367"/>
    </location>
</feature>
<organism evidence="3 4">
    <name type="scientific">Kwoniella heveanensis BCC8398</name>
    <dbReference type="NCBI Taxonomy" id="1296120"/>
    <lineage>
        <taxon>Eukaryota</taxon>
        <taxon>Fungi</taxon>
        <taxon>Dikarya</taxon>
        <taxon>Basidiomycota</taxon>
        <taxon>Agaricomycotina</taxon>
        <taxon>Tremellomycetes</taxon>
        <taxon>Tremellales</taxon>
        <taxon>Cryptococcaceae</taxon>
        <taxon>Kwoniella</taxon>
    </lineage>
</organism>
<keyword evidence="4" id="KW-1185">Reference proteome</keyword>
<dbReference type="Proteomes" id="UP000092666">
    <property type="component" value="Unassembled WGS sequence"/>
</dbReference>
<keyword evidence="2" id="KW-0732">Signal</keyword>
<proteinExistence type="predicted"/>
<evidence type="ECO:0000256" key="2">
    <source>
        <dbReference type="SAM" id="SignalP"/>
    </source>
</evidence>
<feature type="chain" id="PRO_5008627461" description="Endonuclease/exonuclease/phosphatase domain-containing protein" evidence="2">
    <location>
        <begin position="34"/>
        <end position="367"/>
    </location>
</feature>
<reference evidence="4" key="2">
    <citation type="submission" date="2013-12" db="EMBL/GenBank/DDBJ databases">
        <title>Evolution of pathogenesis and genome organization in the Tremellales.</title>
        <authorList>
            <person name="Cuomo C."/>
            <person name="Litvintseva A."/>
            <person name="Heitman J."/>
            <person name="Chen Y."/>
            <person name="Sun S."/>
            <person name="Springer D."/>
            <person name="Dromer F."/>
            <person name="Young S."/>
            <person name="Zeng Q."/>
            <person name="Chapman S."/>
            <person name="Gujja S."/>
            <person name="Saif S."/>
            <person name="Birren B."/>
        </authorList>
    </citation>
    <scope>NUCLEOTIDE SEQUENCE [LARGE SCALE GENOMIC DNA]</scope>
    <source>
        <strain evidence="4">BCC8398</strain>
    </source>
</reference>
<dbReference type="AlphaFoldDB" id="A0A1B9H017"/>
<evidence type="ECO:0000256" key="1">
    <source>
        <dbReference type="SAM" id="MobiDB-lite"/>
    </source>
</evidence>
<evidence type="ECO:0008006" key="5">
    <source>
        <dbReference type="Google" id="ProtNLM"/>
    </source>
</evidence>
<evidence type="ECO:0000313" key="3">
    <source>
        <dbReference type="EMBL" id="OCF36597.1"/>
    </source>
</evidence>
<protein>
    <recommendedName>
        <fullName evidence="5">Endonuclease/exonuclease/phosphatase domain-containing protein</fullName>
    </recommendedName>
</protein>
<reference evidence="3 4" key="1">
    <citation type="submission" date="2013-07" db="EMBL/GenBank/DDBJ databases">
        <title>The Genome Sequence of Cryptococcus heveanensis BCC8398.</title>
        <authorList>
            <consortium name="The Broad Institute Genome Sequencing Platform"/>
            <person name="Cuomo C."/>
            <person name="Litvintseva A."/>
            <person name="Chen Y."/>
            <person name="Heitman J."/>
            <person name="Sun S."/>
            <person name="Springer D."/>
            <person name="Dromer F."/>
            <person name="Young S.K."/>
            <person name="Zeng Q."/>
            <person name="Gargeya S."/>
            <person name="Fitzgerald M."/>
            <person name="Abouelleil A."/>
            <person name="Alvarado L."/>
            <person name="Berlin A.M."/>
            <person name="Chapman S.B."/>
            <person name="Dewar J."/>
            <person name="Goldberg J."/>
            <person name="Griggs A."/>
            <person name="Gujja S."/>
            <person name="Hansen M."/>
            <person name="Howarth C."/>
            <person name="Imamovic A."/>
            <person name="Larimer J."/>
            <person name="McCowan C."/>
            <person name="Murphy C."/>
            <person name="Pearson M."/>
            <person name="Priest M."/>
            <person name="Roberts A."/>
            <person name="Saif S."/>
            <person name="Shea T."/>
            <person name="Sykes S."/>
            <person name="Wortman J."/>
            <person name="Nusbaum C."/>
            <person name="Birren B."/>
        </authorList>
    </citation>
    <scope>NUCLEOTIDE SEQUENCE [LARGE SCALE GENOMIC DNA]</scope>
    <source>
        <strain evidence="3 4">BCC8398</strain>
    </source>
</reference>